<dbReference type="GeneID" id="64659769"/>
<reference evidence="1" key="1">
    <citation type="journal article" date="2020" name="New Phytol.">
        <title>Comparative genomics reveals dynamic genome evolution in host specialist ectomycorrhizal fungi.</title>
        <authorList>
            <person name="Lofgren L.A."/>
            <person name="Nguyen N.H."/>
            <person name="Vilgalys R."/>
            <person name="Ruytinx J."/>
            <person name="Liao H.L."/>
            <person name="Branco S."/>
            <person name="Kuo A."/>
            <person name="LaButti K."/>
            <person name="Lipzen A."/>
            <person name="Andreopoulos W."/>
            <person name="Pangilinan J."/>
            <person name="Riley R."/>
            <person name="Hundley H."/>
            <person name="Na H."/>
            <person name="Barry K."/>
            <person name="Grigoriev I.V."/>
            <person name="Stajich J.E."/>
            <person name="Kennedy P.G."/>
        </authorList>
    </citation>
    <scope>NUCLEOTIDE SEQUENCE</scope>
    <source>
        <strain evidence="1">FC203</strain>
    </source>
</reference>
<dbReference type="EMBL" id="JABBWK010000001">
    <property type="protein sequence ID" value="KAG1908916.1"/>
    <property type="molecule type" value="Genomic_DNA"/>
</dbReference>
<organism evidence="1 2">
    <name type="scientific">Suillus fuscotomentosus</name>
    <dbReference type="NCBI Taxonomy" id="1912939"/>
    <lineage>
        <taxon>Eukaryota</taxon>
        <taxon>Fungi</taxon>
        <taxon>Dikarya</taxon>
        <taxon>Basidiomycota</taxon>
        <taxon>Agaricomycotina</taxon>
        <taxon>Agaricomycetes</taxon>
        <taxon>Agaricomycetidae</taxon>
        <taxon>Boletales</taxon>
        <taxon>Suillineae</taxon>
        <taxon>Suillaceae</taxon>
        <taxon>Suillus</taxon>
    </lineage>
</organism>
<accession>A0AAD4EMQ3</accession>
<protein>
    <submittedName>
        <fullName evidence="1">Uncharacterized protein</fullName>
    </submittedName>
</protein>
<proteinExistence type="predicted"/>
<gene>
    <name evidence="1" type="ORF">F5891DRAFT_1168856</name>
</gene>
<comment type="caution">
    <text evidence="1">The sequence shown here is derived from an EMBL/GenBank/DDBJ whole genome shotgun (WGS) entry which is preliminary data.</text>
</comment>
<dbReference type="AlphaFoldDB" id="A0AAD4EMQ3"/>
<dbReference type="Proteomes" id="UP001195769">
    <property type="component" value="Unassembled WGS sequence"/>
</dbReference>
<keyword evidence="2" id="KW-1185">Reference proteome</keyword>
<sequence>MLELGEHKSHGQSNVQGVGFLSARCRLGIRAKKCYLCGSSGCVQYARDESNRLSTWPRELTALYRFTCDRRRASVTQYLGSRVDSIISLHLRQRRASVTQYLGSRVDSKIRTFGN</sequence>
<name>A0AAD4EMQ3_9AGAM</name>
<evidence type="ECO:0000313" key="2">
    <source>
        <dbReference type="Proteomes" id="UP001195769"/>
    </source>
</evidence>
<evidence type="ECO:0000313" key="1">
    <source>
        <dbReference type="EMBL" id="KAG1908916.1"/>
    </source>
</evidence>
<dbReference type="RefSeq" id="XP_041234491.1">
    <property type="nucleotide sequence ID" value="XM_041365471.1"/>
</dbReference>